<dbReference type="Pfam" id="PF13561">
    <property type="entry name" value="adh_short_C2"/>
    <property type="match status" value="1"/>
</dbReference>
<gene>
    <name evidence="5" type="ORF">PV05_11280</name>
</gene>
<dbReference type="RefSeq" id="XP_013310197.1">
    <property type="nucleotide sequence ID" value="XM_013454743.1"/>
</dbReference>
<feature type="region of interest" description="Disordered" evidence="4">
    <location>
        <begin position="202"/>
        <end position="231"/>
    </location>
</feature>
<reference evidence="5 6" key="1">
    <citation type="submission" date="2015-01" db="EMBL/GenBank/DDBJ databases">
        <title>The Genome Sequence of Exophiala xenobiotica CBS118157.</title>
        <authorList>
            <consortium name="The Broad Institute Genomics Platform"/>
            <person name="Cuomo C."/>
            <person name="de Hoog S."/>
            <person name="Gorbushina A."/>
            <person name="Stielow B."/>
            <person name="Teixiera M."/>
            <person name="Abouelleil A."/>
            <person name="Chapman S.B."/>
            <person name="Priest M."/>
            <person name="Young S.K."/>
            <person name="Wortman J."/>
            <person name="Nusbaum C."/>
            <person name="Birren B."/>
        </authorList>
    </citation>
    <scope>NUCLEOTIDE SEQUENCE [LARGE SCALE GENOMIC DNA]</scope>
    <source>
        <strain evidence="5 6">CBS 118157</strain>
    </source>
</reference>
<evidence type="ECO:0000313" key="6">
    <source>
        <dbReference type="Proteomes" id="UP000054342"/>
    </source>
</evidence>
<evidence type="ECO:0000313" key="5">
    <source>
        <dbReference type="EMBL" id="KIW49613.1"/>
    </source>
</evidence>
<accession>A0A0D2E2C9</accession>
<dbReference type="CDD" id="cd05233">
    <property type="entry name" value="SDR_c"/>
    <property type="match status" value="1"/>
</dbReference>
<dbReference type="PANTHER" id="PTHR42760:SF124">
    <property type="entry name" value="SHORT-CHAIN DEHYDROGENASE_REDUCTASE"/>
    <property type="match status" value="1"/>
</dbReference>
<dbReference type="AlphaFoldDB" id="A0A0D2E2C9"/>
<sequence length="355" mass="37871">MADTSAAFLGNIATLRDKVALVTGGSSGLGRAICQAYAAAGAYVVSADLSPDVPSQSVVQQKIGKDSDLVTPTVELINKKWPAPDPRTKDSLSVHDKSNTHAVETVQRAMFVQCDVGQEDHVRRAVQACVERYGRLDVMVNNAGISAETTTQTYTGASTRTHETDVSILDRTLAINVRGVWLGTKHAVQQFLTQKPHPLWGQSPWNTSNASEASQLSDTNPSANNLSGNPSETSEIHRGWIINIASILSSVGLAGSTTYCASKGAVLQLTRSTALEYAADGIHINAIQPGFVDTHILESMYQNVPGIDQTLKTLHPWGRTGRPEEIARMAVYLAGEGASWVTGSSMVVDGGYLAQ</sequence>
<dbReference type="PANTHER" id="PTHR42760">
    <property type="entry name" value="SHORT-CHAIN DEHYDROGENASES/REDUCTASES FAMILY MEMBER"/>
    <property type="match status" value="1"/>
</dbReference>
<feature type="compositionally biased region" description="Polar residues" evidence="4">
    <location>
        <begin position="203"/>
        <end position="231"/>
    </location>
</feature>
<dbReference type="InterPro" id="IPR020904">
    <property type="entry name" value="Sc_DH/Rdtase_CS"/>
</dbReference>
<dbReference type="Pfam" id="PF00106">
    <property type="entry name" value="adh_short"/>
    <property type="match status" value="2"/>
</dbReference>
<evidence type="ECO:0000256" key="2">
    <source>
        <dbReference type="ARBA" id="ARBA00022857"/>
    </source>
</evidence>
<dbReference type="PRINTS" id="PR00080">
    <property type="entry name" value="SDRFAMILY"/>
</dbReference>
<dbReference type="HOGENOM" id="CLU_010194_1_0_1"/>
<dbReference type="EMBL" id="KN847323">
    <property type="protein sequence ID" value="KIW49613.1"/>
    <property type="molecule type" value="Genomic_DNA"/>
</dbReference>
<evidence type="ECO:0000256" key="4">
    <source>
        <dbReference type="SAM" id="MobiDB-lite"/>
    </source>
</evidence>
<dbReference type="SUPFAM" id="SSF51735">
    <property type="entry name" value="NAD(P)-binding Rossmann-fold domains"/>
    <property type="match status" value="1"/>
</dbReference>
<dbReference type="GO" id="GO:0016616">
    <property type="term" value="F:oxidoreductase activity, acting on the CH-OH group of donors, NAD or NADP as acceptor"/>
    <property type="evidence" value="ECO:0007669"/>
    <property type="project" value="TreeGrafter"/>
</dbReference>
<dbReference type="Proteomes" id="UP000054342">
    <property type="component" value="Unassembled WGS sequence"/>
</dbReference>
<evidence type="ECO:0000256" key="3">
    <source>
        <dbReference type="RuleBase" id="RU000363"/>
    </source>
</evidence>
<name>A0A0D2E2C9_9EURO</name>
<dbReference type="Gene3D" id="3.40.50.720">
    <property type="entry name" value="NAD(P)-binding Rossmann-like Domain"/>
    <property type="match status" value="1"/>
</dbReference>
<protein>
    <submittedName>
        <fullName evidence="5">Uncharacterized protein</fullName>
    </submittedName>
</protein>
<keyword evidence="2" id="KW-0521">NADP</keyword>
<dbReference type="InterPro" id="IPR002347">
    <property type="entry name" value="SDR_fam"/>
</dbReference>
<dbReference type="PROSITE" id="PS00061">
    <property type="entry name" value="ADH_SHORT"/>
    <property type="match status" value="1"/>
</dbReference>
<dbReference type="PRINTS" id="PR00081">
    <property type="entry name" value="GDHRDH"/>
</dbReference>
<dbReference type="STRING" id="348802.A0A0D2E2C9"/>
<evidence type="ECO:0000256" key="1">
    <source>
        <dbReference type="ARBA" id="ARBA00006484"/>
    </source>
</evidence>
<organism evidence="5 6">
    <name type="scientific">Exophiala xenobiotica</name>
    <dbReference type="NCBI Taxonomy" id="348802"/>
    <lineage>
        <taxon>Eukaryota</taxon>
        <taxon>Fungi</taxon>
        <taxon>Dikarya</taxon>
        <taxon>Ascomycota</taxon>
        <taxon>Pezizomycotina</taxon>
        <taxon>Eurotiomycetes</taxon>
        <taxon>Chaetothyriomycetidae</taxon>
        <taxon>Chaetothyriales</taxon>
        <taxon>Herpotrichiellaceae</taxon>
        <taxon>Exophiala</taxon>
    </lineage>
</organism>
<dbReference type="GeneID" id="25333188"/>
<keyword evidence="6" id="KW-1185">Reference proteome</keyword>
<proteinExistence type="inferred from homology"/>
<dbReference type="OrthoDB" id="47007at2759"/>
<comment type="similarity">
    <text evidence="1 3">Belongs to the short-chain dehydrogenases/reductases (SDR) family.</text>
</comment>
<dbReference type="InterPro" id="IPR036291">
    <property type="entry name" value="NAD(P)-bd_dom_sf"/>
</dbReference>